<evidence type="ECO:0000259" key="1">
    <source>
        <dbReference type="Pfam" id="PF17185"/>
    </source>
</evidence>
<dbReference type="InterPro" id="IPR007298">
    <property type="entry name" value="Cu-R_lipoprotein_NlpE"/>
</dbReference>
<dbReference type="EMBL" id="CP151800">
    <property type="protein sequence ID" value="WZV97486.1"/>
    <property type="molecule type" value="Genomic_DNA"/>
</dbReference>
<dbReference type="InterPro" id="IPR038139">
    <property type="entry name" value="NlpE_C_sf"/>
</dbReference>
<feature type="domain" description="NlpE C-terminal OB" evidence="1">
    <location>
        <begin position="142"/>
        <end position="230"/>
    </location>
</feature>
<organism evidence="2 3">
    <name type="scientific">Kosakonia calanthes</name>
    <dbReference type="NCBI Taxonomy" id="3139408"/>
    <lineage>
        <taxon>Bacteria</taxon>
        <taxon>Pseudomonadati</taxon>
        <taxon>Pseudomonadota</taxon>
        <taxon>Gammaproteobacteria</taxon>
        <taxon>Enterobacterales</taxon>
        <taxon>Enterobacteriaceae</taxon>
        <taxon>Kosakonia</taxon>
    </lineage>
</organism>
<protein>
    <submittedName>
        <fullName evidence="2">Envelope stress response activation lipoprotein NlpE</fullName>
    </submittedName>
</protein>
<gene>
    <name evidence="2" type="primary">nlpE</name>
    <name evidence="2" type="synonym">cutF</name>
    <name evidence="2" type="ORF">AAEY27_17790</name>
</gene>
<dbReference type="Proteomes" id="UP001466893">
    <property type="component" value="Chromosome"/>
</dbReference>
<dbReference type="NCBIfam" id="NF007814">
    <property type="entry name" value="PRK10523.1"/>
    <property type="match status" value="1"/>
</dbReference>
<dbReference type="PROSITE" id="PS51257">
    <property type="entry name" value="PROKAR_LIPOPROTEIN"/>
    <property type="match status" value="1"/>
</dbReference>
<evidence type="ECO:0000313" key="3">
    <source>
        <dbReference type="Proteomes" id="UP001466893"/>
    </source>
</evidence>
<dbReference type="Pfam" id="PF17185">
    <property type="entry name" value="NlpE_C"/>
    <property type="match status" value="1"/>
</dbReference>
<dbReference type="Gene3D" id="2.40.128.300">
    <property type="match status" value="1"/>
</dbReference>
<accession>A0ABZ3B2Y6</accession>
<reference evidence="2 3" key="1">
    <citation type="submission" date="2024-04" db="EMBL/GenBank/DDBJ databases">
        <title>Kosakonia calanthae sp. nov., a halophilic bacterium isolated from leaves of Calanthe tiplacata.</title>
        <authorList>
            <person name="Wu P."/>
        </authorList>
    </citation>
    <scope>NUCLEOTIDE SEQUENCE [LARGE SCALE GENOMIC DNA]</scope>
    <source>
        <strain evidence="2 3">BYX6</strain>
    </source>
</reference>
<keyword evidence="3" id="KW-1185">Reference proteome</keyword>
<sequence length="231" mass="25268">MKKAILAVMAGCTLFTLFGCNHRGEFETVQPTQVEELKPMQQSWRGVLPCADCEGIETSLFLEKDGSWVMNQRYLGGKAPSVFGSYGNWARTADKLILTDTHGDKTYFRAKGEALEMLDQQGNPIRSQLNYTLQPVKAALPATPMAMRGKYMYMADAAVFTDCATGKQVAVASNAQLERDYAAARGTETKPILLVVEGHFALEPNPDTGAAQKVLVTNNKGKFSANKDCDD</sequence>
<keyword evidence="2" id="KW-0449">Lipoprotein</keyword>
<dbReference type="InterPro" id="IPR033450">
    <property type="entry name" value="NlpE_C"/>
</dbReference>
<proteinExistence type="predicted"/>
<dbReference type="InterPro" id="IPR043176">
    <property type="entry name" value="NlpE_N_sf"/>
</dbReference>
<evidence type="ECO:0000313" key="2">
    <source>
        <dbReference type="EMBL" id="WZV97486.1"/>
    </source>
</evidence>
<dbReference type="Gene3D" id="2.40.50.540">
    <property type="match status" value="1"/>
</dbReference>
<name>A0ABZ3B2Y6_9ENTR</name>
<dbReference type="Pfam" id="PF04170">
    <property type="entry name" value="NlpE"/>
    <property type="match status" value="1"/>
</dbReference>
<dbReference type="RefSeq" id="WP_342322129.1">
    <property type="nucleotide sequence ID" value="NZ_CP151800.1"/>
</dbReference>